<accession>A0A1H8UVZ4</accession>
<protein>
    <submittedName>
        <fullName evidence="1">Uncharacterized protein</fullName>
    </submittedName>
</protein>
<organism evidence="1 2">
    <name type="scientific">Halorientalis persicus</name>
    <dbReference type="NCBI Taxonomy" id="1367881"/>
    <lineage>
        <taxon>Archaea</taxon>
        <taxon>Methanobacteriati</taxon>
        <taxon>Methanobacteriota</taxon>
        <taxon>Stenosarchaea group</taxon>
        <taxon>Halobacteria</taxon>
        <taxon>Halobacteriales</taxon>
        <taxon>Haloarculaceae</taxon>
        <taxon>Halorientalis</taxon>
    </lineage>
</organism>
<sequence length="42" mass="4624">MYSDDKEHSGVGYSQRIACQLVERPSVARGTAASPINEFESH</sequence>
<name>A0A1H8UVZ4_9EURY</name>
<reference evidence="2" key="1">
    <citation type="submission" date="2016-10" db="EMBL/GenBank/DDBJ databases">
        <authorList>
            <person name="Varghese N."/>
            <person name="Submissions S."/>
        </authorList>
    </citation>
    <scope>NUCLEOTIDE SEQUENCE [LARGE SCALE GENOMIC DNA]</scope>
    <source>
        <strain evidence="2">IBRC-M 10043</strain>
    </source>
</reference>
<proteinExistence type="predicted"/>
<evidence type="ECO:0000313" key="1">
    <source>
        <dbReference type="EMBL" id="SEP07173.1"/>
    </source>
</evidence>
<dbReference type="AlphaFoldDB" id="A0A1H8UVZ4"/>
<dbReference type="Proteomes" id="UP000198775">
    <property type="component" value="Unassembled WGS sequence"/>
</dbReference>
<evidence type="ECO:0000313" key="2">
    <source>
        <dbReference type="Proteomes" id="UP000198775"/>
    </source>
</evidence>
<gene>
    <name evidence="1" type="ORF">SAMN05216388_10319</name>
</gene>
<dbReference type="EMBL" id="FOCX01000031">
    <property type="protein sequence ID" value="SEP07173.1"/>
    <property type="molecule type" value="Genomic_DNA"/>
</dbReference>
<keyword evidence="2" id="KW-1185">Reference proteome</keyword>